<organism evidence="2 3">
    <name type="scientific">Armadillidium nasatum</name>
    <dbReference type="NCBI Taxonomy" id="96803"/>
    <lineage>
        <taxon>Eukaryota</taxon>
        <taxon>Metazoa</taxon>
        <taxon>Ecdysozoa</taxon>
        <taxon>Arthropoda</taxon>
        <taxon>Crustacea</taxon>
        <taxon>Multicrustacea</taxon>
        <taxon>Malacostraca</taxon>
        <taxon>Eumalacostraca</taxon>
        <taxon>Peracarida</taxon>
        <taxon>Isopoda</taxon>
        <taxon>Oniscidea</taxon>
        <taxon>Crinocheta</taxon>
        <taxon>Armadillidiidae</taxon>
        <taxon>Armadillidium</taxon>
    </lineage>
</organism>
<evidence type="ECO:0000313" key="2">
    <source>
        <dbReference type="EMBL" id="KAB7507145.1"/>
    </source>
</evidence>
<protein>
    <submittedName>
        <fullName evidence="2">Uncharacterized protein</fullName>
    </submittedName>
</protein>
<comment type="caution">
    <text evidence="2">The sequence shown here is derived from an EMBL/GenBank/DDBJ whole genome shotgun (WGS) entry which is preliminary data.</text>
</comment>
<proteinExistence type="predicted"/>
<dbReference type="OrthoDB" id="10412368at2759"/>
<keyword evidence="1" id="KW-0812">Transmembrane</keyword>
<keyword evidence="1" id="KW-1133">Transmembrane helix</keyword>
<name>A0A5N5TLU0_9CRUS</name>
<dbReference type="EMBL" id="SEYY01000480">
    <property type="protein sequence ID" value="KAB7507145.1"/>
    <property type="molecule type" value="Genomic_DNA"/>
</dbReference>
<sequence>MFIGSVLVTVVGCAQIGGIVNVLNIASKGERLHVFE</sequence>
<evidence type="ECO:0000313" key="3">
    <source>
        <dbReference type="Proteomes" id="UP000326759"/>
    </source>
</evidence>
<evidence type="ECO:0000256" key="1">
    <source>
        <dbReference type="SAM" id="Phobius"/>
    </source>
</evidence>
<feature type="transmembrane region" description="Helical" evidence="1">
    <location>
        <begin position="6"/>
        <end position="26"/>
    </location>
</feature>
<gene>
    <name evidence="2" type="ORF">Anas_00227</name>
</gene>
<reference evidence="2 3" key="1">
    <citation type="journal article" date="2019" name="PLoS Biol.">
        <title>Sex chromosomes control vertical transmission of feminizing Wolbachia symbionts in an isopod.</title>
        <authorList>
            <person name="Becking T."/>
            <person name="Chebbi M.A."/>
            <person name="Giraud I."/>
            <person name="Moumen B."/>
            <person name="Laverre T."/>
            <person name="Caubet Y."/>
            <person name="Peccoud J."/>
            <person name="Gilbert C."/>
            <person name="Cordaux R."/>
        </authorList>
    </citation>
    <scope>NUCLEOTIDE SEQUENCE [LARGE SCALE GENOMIC DNA]</scope>
    <source>
        <strain evidence="2">ANa2</strain>
        <tissue evidence="2">Whole body excluding digestive tract and cuticle</tissue>
    </source>
</reference>
<keyword evidence="1" id="KW-0472">Membrane</keyword>
<dbReference type="AlphaFoldDB" id="A0A5N5TLU0"/>
<keyword evidence="3" id="KW-1185">Reference proteome</keyword>
<dbReference type="Proteomes" id="UP000326759">
    <property type="component" value="Unassembled WGS sequence"/>
</dbReference>
<accession>A0A5N5TLU0</accession>